<sequence>MPPPFTLVRLRESGDAFAHACRIAPESGAGTLVYVGRFDLAEFAVVLEPREPLCSARRAFYAGMVALTDALRAYAPPSKPITIDWPDAVRVDGGLVGGGRLGWPRDADEDTPPPWLVFGAMIRTVAMDDDEPGVHPLASALDQEGFGEAGAEQLTESFARHLMLVIDGWQADGFDGVARDYVSRMPRERQTVRRIDDLGDLLTRRVGAGAIERGDLVQALATPSWLDPALGGPRL</sequence>
<feature type="domain" description="BPL/LPL catalytic" evidence="1">
    <location>
        <begin position="1"/>
        <end position="182"/>
    </location>
</feature>
<dbReference type="Pfam" id="PF16917">
    <property type="entry name" value="BPL_LplA_LipB_2"/>
    <property type="match status" value="1"/>
</dbReference>
<reference evidence="2 3" key="1">
    <citation type="journal article" date="2014" name="Int. J. Syst. Evol. Microbiol.">
        <title>Bradyrhizobium ottawaense sp. nov., a symbiotic nitrogen fixing bacterium from root nodules of soybeans in Canada.</title>
        <authorList>
            <person name="Yu X."/>
            <person name="Cloutier S."/>
            <person name="Tambong J.T."/>
            <person name="Bromfield E.S."/>
        </authorList>
    </citation>
    <scope>NUCLEOTIDE SEQUENCE [LARGE SCALE GENOMIC DNA]</scope>
    <source>
        <strain evidence="2 3">OO99</strain>
    </source>
</reference>
<organism evidence="2 3">
    <name type="scientific">Bradyrhizobium ottawaense</name>
    <dbReference type="NCBI Taxonomy" id="931866"/>
    <lineage>
        <taxon>Bacteria</taxon>
        <taxon>Pseudomonadati</taxon>
        <taxon>Pseudomonadota</taxon>
        <taxon>Alphaproteobacteria</taxon>
        <taxon>Hyphomicrobiales</taxon>
        <taxon>Nitrobacteraceae</taxon>
        <taxon>Bradyrhizobium</taxon>
    </lineage>
</organism>
<dbReference type="Gene3D" id="3.30.930.10">
    <property type="entry name" value="Bira Bifunctional Protein, Domain 2"/>
    <property type="match status" value="1"/>
</dbReference>
<name>A0A2U8PLU5_9BRAD</name>
<evidence type="ECO:0000259" key="1">
    <source>
        <dbReference type="Pfam" id="PF16917"/>
    </source>
</evidence>
<proteinExistence type="predicted"/>
<dbReference type="InterPro" id="IPR045864">
    <property type="entry name" value="aa-tRNA-synth_II/BPL/LPL"/>
</dbReference>
<dbReference type="EMBL" id="CP029425">
    <property type="protein sequence ID" value="AWL98474.1"/>
    <property type="molecule type" value="Genomic_DNA"/>
</dbReference>
<dbReference type="KEGG" id="bot:CIT37_36345"/>
<evidence type="ECO:0000313" key="2">
    <source>
        <dbReference type="EMBL" id="AWL98474.1"/>
    </source>
</evidence>
<evidence type="ECO:0000313" key="3">
    <source>
        <dbReference type="Proteomes" id="UP000215703"/>
    </source>
</evidence>
<accession>A0A2U8PLU5</accession>
<dbReference type="AlphaFoldDB" id="A0A2U8PLU5"/>
<dbReference type="SUPFAM" id="SSF55681">
    <property type="entry name" value="Class II aaRS and biotin synthetases"/>
    <property type="match status" value="1"/>
</dbReference>
<protein>
    <recommendedName>
        <fullName evidence="1">BPL/LPL catalytic domain-containing protein</fullName>
    </recommendedName>
</protein>
<reference evidence="2 3" key="2">
    <citation type="journal article" date="2017" name="Syst. Appl. Microbiol.">
        <title>Soybeans inoculated with root zone soils of Canadian native legumes harbour diverse and novel Bradyrhizobium spp. that possess agricultural potential.</title>
        <authorList>
            <person name="Bromfield E.S.P."/>
            <person name="Cloutier S."/>
            <person name="Tambong J.T."/>
            <person name="Tran Thi T.V."/>
        </authorList>
    </citation>
    <scope>NUCLEOTIDE SEQUENCE [LARGE SCALE GENOMIC DNA]</scope>
    <source>
        <strain evidence="2 3">OO99</strain>
    </source>
</reference>
<gene>
    <name evidence="2" type="ORF">CIT37_36345</name>
</gene>
<dbReference type="Proteomes" id="UP000215703">
    <property type="component" value="Chromosome"/>
</dbReference>
<dbReference type="RefSeq" id="WP_038970427.1">
    <property type="nucleotide sequence ID" value="NZ_CP150123.1"/>
</dbReference>
<dbReference type="InterPro" id="IPR004143">
    <property type="entry name" value="BPL_LPL_catalytic"/>
</dbReference>